<sequence>MKPQRPMRVVVQHCNIKDLSVQRRILLCICIVLSISRPLPQAKLRCYEFKAFKMLKRMQDQDYNLGAKVTLRGSFLRPNQ</sequence>
<dbReference type="Proteomes" id="UP000267821">
    <property type="component" value="Unassembled WGS sequence"/>
</dbReference>
<evidence type="ECO:0000313" key="2">
    <source>
        <dbReference type="Proteomes" id="UP000267821"/>
    </source>
</evidence>
<proteinExistence type="predicted"/>
<gene>
    <name evidence="1" type="ORF">L211DRAFT_461900</name>
</gene>
<dbReference type="EMBL" id="ML121564">
    <property type="protein sequence ID" value="RPB21108.1"/>
    <property type="molecule type" value="Genomic_DNA"/>
</dbReference>
<name>A0A3N4LHC2_9PEZI</name>
<accession>A0A3N4LHC2</accession>
<organism evidence="1 2">
    <name type="scientific">Terfezia boudieri ATCC MYA-4762</name>
    <dbReference type="NCBI Taxonomy" id="1051890"/>
    <lineage>
        <taxon>Eukaryota</taxon>
        <taxon>Fungi</taxon>
        <taxon>Dikarya</taxon>
        <taxon>Ascomycota</taxon>
        <taxon>Pezizomycotina</taxon>
        <taxon>Pezizomycetes</taxon>
        <taxon>Pezizales</taxon>
        <taxon>Pezizaceae</taxon>
        <taxon>Terfezia</taxon>
    </lineage>
</organism>
<dbReference type="InParanoid" id="A0A3N4LHC2"/>
<keyword evidence="2" id="KW-1185">Reference proteome</keyword>
<reference evidence="1 2" key="1">
    <citation type="journal article" date="2018" name="Nat. Ecol. Evol.">
        <title>Pezizomycetes genomes reveal the molecular basis of ectomycorrhizal truffle lifestyle.</title>
        <authorList>
            <person name="Murat C."/>
            <person name="Payen T."/>
            <person name="Noel B."/>
            <person name="Kuo A."/>
            <person name="Morin E."/>
            <person name="Chen J."/>
            <person name="Kohler A."/>
            <person name="Krizsan K."/>
            <person name="Balestrini R."/>
            <person name="Da Silva C."/>
            <person name="Montanini B."/>
            <person name="Hainaut M."/>
            <person name="Levati E."/>
            <person name="Barry K.W."/>
            <person name="Belfiori B."/>
            <person name="Cichocki N."/>
            <person name="Clum A."/>
            <person name="Dockter R.B."/>
            <person name="Fauchery L."/>
            <person name="Guy J."/>
            <person name="Iotti M."/>
            <person name="Le Tacon F."/>
            <person name="Lindquist E.A."/>
            <person name="Lipzen A."/>
            <person name="Malagnac F."/>
            <person name="Mello A."/>
            <person name="Molinier V."/>
            <person name="Miyauchi S."/>
            <person name="Poulain J."/>
            <person name="Riccioni C."/>
            <person name="Rubini A."/>
            <person name="Sitrit Y."/>
            <person name="Splivallo R."/>
            <person name="Traeger S."/>
            <person name="Wang M."/>
            <person name="Zifcakova L."/>
            <person name="Wipf D."/>
            <person name="Zambonelli A."/>
            <person name="Paolocci F."/>
            <person name="Nowrousian M."/>
            <person name="Ottonello S."/>
            <person name="Baldrian P."/>
            <person name="Spatafora J.W."/>
            <person name="Henrissat B."/>
            <person name="Nagy L.G."/>
            <person name="Aury J.M."/>
            <person name="Wincker P."/>
            <person name="Grigoriev I.V."/>
            <person name="Bonfante P."/>
            <person name="Martin F.M."/>
        </authorList>
    </citation>
    <scope>NUCLEOTIDE SEQUENCE [LARGE SCALE GENOMIC DNA]</scope>
    <source>
        <strain evidence="1 2">ATCC MYA-4762</strain>
    </source>
</reference>
<protein>
    <submittedName>
        <fullName evidence="1">Uncharacterized protein</fullName>
    </submittedName>
</protein>
<evidence type="ECO:0000313" key="1">
    <source>
        <dbReference type="EMBL" id="RPB21108.1"/>
    </source>
</evidence>
<dbReference type="AlphaFoldDB" id="A0A3N4LHC2"/>